<protein>
    <submittedName>
        <fullName evidence="4">FMN-binding glutamate synthase family protein</fullName>
    </submittedName>
</protein>
<name>A0ABN2X8T6_9MICO</name>
<dbReference type="SUPFAM" id="SSF51395">
    <property type="entry name" value="FMN-linked oxidoreductases"/>
    <property type="match status" value="1"/>
</dbReference>
<dbReference type="InterPro" id="IPR002932">
    <property type="entry name" value="Glu_synthdom"/>
</dbReference>
<proteinExistence type="inferred from homology"/>
<dbReference type="InterPro" id="IPR013785">
    <property type="entry name" value="Aldolase_TIM"/>
</dbReference>
<dbReference type="InterPro" id="IPR027283">
    <property type="entry name" value="YerD"/>
</dbReference>
<reference evidence="4 5" key="1">
    <citation type="journal article" date="2019" name="Int. J. Syst. Evol. Microbiol.">
        <title>The Global Catalogue of Microorganisms (GCM) 10K type strain sequencing project: providing services to taxonomists for standard genome sequencing and annotation.</title>
        <authorList>
            <consortium name="The Broad Institute Genomics Platform"/>
            <consortium name="The Broad Institute Genome Sequencing Center for Infectious Disease"/>
            <person name="Wu L."/>
            <person name="Ma J."/>
        </authorList>
    </citation>
    <scope>NUCLEOTIDE SEQUENCE [LARGE SCALE GENOMIC DNA]</scope>
    <source>
        <strain evidence="4 5">JCM 15900</strain>
    </source>
</reference>
<keyword evidence="5" id="KW-1185">Reference proteome</keyword>
<dbReference type="Proteomes" id="UP001500984">
    <property type="component" value="Unassembled WGS sequence"/>
</dbReference>
<dbReference type="Gene3D" id="3.20.20.70">
    <property type="entry name" value="Aldolase class I"/>
    <property type="match status" value="1"/>
</dbReference>
<evidence type="ECO:0000256" key="2">
    <source>
        <dbReference type="PIRNR" id="PIRNR006429"/>
    </source>
</evidence>
<dbReference type="PIRSF" id="PIRSF500060">
    <property type="entry name" value="UCP500060"/>
    <property type="match status" value="1"/>
</dbReference>
<dbReference type="PANTHER" id="PTHR43819">
    <property type="entry name" value="ARCHAEAL-TYPE GLUTAMATE SYNTHASE [NADPH]"/>
    <property type="match status" value="1"/>
</dbReference>
<dbReference type="InterPro" id="IPR024188">
    <property type="entry name" value="GltB"/>
</dbReference>
<evidence type="ECO:0000313" key="4">
    <source>
        <dbReference type="EMBL" id="GAA2106687.1"/>
    </source>
</evidence>
<evidence type="ECO:0000256" key="1">
    <source>
        <dbReference type="ARBA" id="ARBA00009716"/>
    </source>
</evidence>
<feature type="domain" description="Glutamate synthase" evidence="3">
    <location>
        <begin position="134"/>
        <end position="449"/>
    </location>
</feature>
<comment type="similarity">
    <text evidence="1 2">Belongs to the glutamate synthase family.</text>
</comment>
<comment type="caution">
    <text evidence="4">The sequence shown here is derived from an EMBL/GenBank/DDBJ whole genome shotgun (WGS) entry which is preliminary data.</text>
</comment>
<dbReference type="Pfam" id="PF01645">
    <property type="entry name" value="Glu_synthase"/>
    <property type="match status" value="1"/>
</dbReference>
<dbReference type="EMBL" id="BAAAPZ010000019">
    <property type="protein sequence ID" value="GAA2106687.1"/>
    <property type="molecule type" value="Genomic_DNA"/>
</dbReference>
<dbReference type="PIRSF" id="PIRSF006429">
    <property type="entry name" value="GOGAT_lg_2"/>
    <property type="match status" value="1"/>
</dbReference>
<evidence type="ECO:0000259" key="3">
    <source>
        <dbReference type="Pfam" id="PF01645"/>
    </source>
</evidence>
<organism evidence="4 5">
    <name type="scientific">Brevibacterium salitolerans</name>
    <dbReference type="NCBI Taxonomy" id="1403566"/>
    <lineage>
        <taxon>Bacteria</taxon>
        <taxon>Bacillati</taxon>
        <taxon>Actinomycetota</taxon>
        <taxon>Actinomycetes</taxon>
        <taxon>Micrococcales</taxon>
        <taxon>Brevibacteriaceae</taxon>
        <taxon>Brevibacterium</taxon>
    </lineage>
</organism>
<dbReference type="CDD" id="cd02808">
    <property type="entry name" value="GltS_FMN"/>
    <property type="match status" value="1"/>
</dbReference>
<dbReference type="PANTHER" id="PTHR43819:SF1">
    <property type="entry name" value="ARCHAEAL-TYPE GLUTAMATE SYNTHASE [NADPH]"/>
    <property type="match status" value="1"/>
</dbReference>
<sequence length="507" mass="54247">MPAHLWKIATGAGAAALAAVTAYDLTQRRHSILRSYPVLGHMRYLLEEVRPELQQYFIERNWDGRPFDRDTRTVIYERTKGIHGEQAFGTERDVEEPGYEWLVQTIAPVPAPAAPPRVVVGGPDCRRPYSMSLLNVSAMSFGALSANAIRALNRGAAAGGFAHDTGEGGLSEHHRENGGDLIWELGTGYFGARTETGEFDPERFARRAADPQVKCVSLKLSQGAKPGIGGVLPAPKVTAEIARVRGVPVGEKCVSPPAHSAFSTPAGLIRFVARLRELSGGKPVGIKLCVGSRVEVLSLCKAMRAVGTAPDFIIVDGSEGGTGAAPLEFEDTVGMPLTEGLMLVDSALRGAGLREAVKVGAAGKVAVGSDIVKRLIQGADFTLSARAMMMAVGCIQAQKCHTDRCPAGVATQDPRRARSLDVADKSERVQRYQRSTVAEAVRLMASMGVSDPARLTPEMLRRNTGPHRSSSYGELYGRLAPGQLLTDPPADWAHDWARASAEGFPQP</sequence>
<dbReference type="RefSeq" id="WP_344338652.1">
    <property type="nucleotide sequence ID" value="NZ_BAAAPZ010000019.1"/>
</dbReference>
<evidence type="ECO:0000313" key="5">
    <source>
        <dbReference type="Proteomes" id="UP001500984"/>
    </source>
</evidence>
<gene>
    <name evidence="4" type="ORF">GCM10009823_33030</name>
</gene>
<accession>A0ABN2X8T6</accession>